<evidence type="ECO:0000259" key="7">
    <source>
        <dbReference type="PROSITE" id="PS50109"/>
    </source>
</evidence>
<dbReference type="InterPro" id="IPR050980">
    <property type="entry name" value="2C_sensor_his_kinase"/>
</dbReference>
<dbReference type="Gene3D" id="3.30.565.10">
    <property type="entry name" value="Histidine kinase-like ATPase, C-terminal domain"/>
    <property type="match status" value="1"/>
</dbReference>
<evidence type="ECO:0000313" key="8">
    <source>
        <dbReference type="EMBL" id="RXK47882.1"/>
    </source>
</evidence>
<dbReference type="PANTHER" id="PTHR44936:SF10">
    <property type="entry name" value="SENSOR PROTEIN RSTB"/>
    <property type="match status" value="1"/>
</dbReference>
<dbReference type="InterPro" id="IPR003594">
    <property type="entry name" value="HATPase_dom"/>
</dbReference>
<dbReference type="PROSITE" id="PS50109">
    <property type="entry name" value="HIS_KIN"/>
    <property type="match status" value="1"/>
</dbReference>
<evidence type="ECO:0000256" key="5">
    <source>
        <dbReference type="ARBA" id="ARBA00022777"/>
    </source>
</evidence>
<dbReference type="RefSeq" id="WP_129069733.1">
    <property type="nucleotide sequence ID" value="NZ_RDFA01000005.1"/>
</dbReference>
<dbReference type="GO" id="GO:0005524">
    <property type="term" value="F:ATP binding"/>
    <property type="evidence" value="ECO:0007669"/>
    <property type="project" value="UniProtKB-KW"/>
</dbReference>
<dbReference type="GO" id="GO:0004673">
    <property type="term" value="F:protein histidine kinase activity"/>
    <property type="evidence" value="ECO:0007669"/>
    <property type="project" value="UniProtKB-EC"/>
</dbReference>
<comment type="catalytic activity">
    <reaction evidence="1">
        <text>ATP + protein L-histidine = ADP + protein N-phospho-L-histidine.</text>
        <dbReference type="EC" id="2.7.13.3"/>
    </reaction>
</comment>
<proteinExistence type="predicted"/>
<dbReference type="PANTHER" id="PTHR44936">
    <property type="entry name" value="SENSOR PROTEIN CREC"/>
    <property type="match status" value="1"/>
</dbReference>
<evidence type="ECO:0000256" key="6">
    <source>
        <dbReference type="ARBA" id="ARBA00022840"/>
    </source>
</evidence>
<keyword evidence="3" id="KW-0808">Transferase</keyword>
<dbReference type="InterPro" id="IPR005467">
    <property type="entry name" value="His_kinase_dom"/>
</dbReference>
<name>A0A498KY57_9EURY</name>
<dbReference type="SUPFAM" id="SSF55874">
    <property type="entry name" value="ATPase domain of HSP90 chaperone/DNA topoisomerase II/histidine kinase"/>
    <property type="match status" value="1"/>
</dbReference>
<evidence type="ECO:0000256" key="1">
    <source>
        <dbReference type="ARBA" id="ARBA00000085"/>
    </source>
</evidence>
<gene>
    <name evidence="8" type="ORF">EAF64_14680</name>
</gene>
<dbReference type="EMBL" id="RDFA01000005">
    <property type="protein sequence ID" value="RXK47882.1"/>
    <property type="molecule type" value="Genomic_DNA"/>
</dbReference>
<evidence type="ECO:0000256" key="4">
    <source>
        <dbReference type="ARBA" id="ARBA00022741"/>
    </source>
</evidence>
<dbReference type="EC" id="2.7.13.3" evidence="2"/>
<evidence type="ECO:0000256" key="3">
    <source>
        <dbReference type="ARBA" id="ARBA00022679"/>
    </source>
</evidence>
<organism evidence="8 9">
    <name type="scientific">Halorientalis pallida</name>
    <dbReference type="NCBI Taxonomy" id="2479928"/>
    <lineage>
        <taxon>Archaea</taxon>
        <taxon>Methanobacteriati</taxon>
        <taxon>Methanobacteriota</taxon>
        <taxon>Stenosarchaea group</taxon>
        <taxon>Halobacteria</taxon>
        <taxon>Halobacteriales</taxon>
        <taxon>Haloarculaceae</taxon>
        <taxon>Halorientalis</taxon>
    </lineage>
</organism>
<dbReference type="OrthoDB" id="327291at2157"/>
<feature type="domain" description="Histidine kinase" evidence="7">
    <location>
        <begin position="34"/>
        <end position="221"/>
    </location>
</feature>
<evidence type="ECO:0000313" key="9">
    <source>
        <dbReference type="Proteomes" id="UP000289691"/>
    </source>
</evidence>
<keyword evidence="9" id="KW-1185">Reference proteome</keyword>
<sequence length="225" mass="24499">MTDRSDRHLGTVVSLREVTERELRKERLAVLNRVLRHNLRNQLDVFNAHLDAIDDDHADTAIETSDRIARMSDHARTIDQLLSEMREHVPVDVAKLLRDAVSAHDPPVAVDAPESLVVQTDRAALEAAIESAVDNAVTHATDVTVSLQLTPDRCELQVLDDSPGIPELELSALEAGSETPLQHGTGLGLWQLTWATRNSGGEVSFDTSDGTTVTISVPGAPSVRE</sequence>
<dbReference type="SMART" id="SM00387">
    <property type="entry name" value="HATPase_c"/>
    <property type="match status" value="1"/>
</dbReference>
<dbReference type="Proteomes" id="UP000289691">
    <property type="component" value="Unassembled WGS sequence"/>
</dbReference>
<dbReference type="InterPro" id="IPR036890">
    <property type="entry name" value="HATPase_C_sf"/>
</dbReference>
<comment type="caution">
    <text evidence="8">The sequence shown here is derived from an EMBL/GenBank/DDBJ whole genome shotgun (WGS) entry which is preliminary data.</text>
</comment>
<dbReference type="Pfam" id="PF02518">
    <property type="entry name" value="HATPase_c"/>
    <property type="match status" value="1"/>
</dbReference>
<dbReference type="AlphaFoldDB" id="A0A498KY57"/>
<evidence type="ECO:0000256" key="2">
    <source>
        <dbReference type="ARBA" id="ARBA00012438"/>
    </source>
</evidence>
<accession>A0A498KY57</accession>
<keyword evidence="4" id="KW-0547">Nucleotide-binding</keyword>
<keyword evidence="5 8" id="KW-0418">Kinase</keyword>
<keyword evidence="6" id="KW-0067">ATP-binding</keyword>
<reference evidence="8 9" key="1">
    <citation type="submission" date="2019-01" db="EMBL/GenBank/DDBJ databases">
        <title>Halorientalis sp. F13-25 a new haloarchaeum isolated from hypersaline water.</title>
        <authorList>
            <person name="Ana D.-V."/>
            <person name="Cristina S.-P."/>
            <person name="Antonio V."/>
        </authorList>
    </citation>
    <scope>NUCLEOTIDE SEQUENCE [LARGE SCALE GENOMIC DNA]</scope>
    <source>
        <strain evidence="8 9">F13-25</strain>
    </source>
</reference>
<protein>
    <recommendedName>
        <fullName evidence="2">histidine kinase</fullName>
        <ecNumber evidence="2">2.7.13.3</ecNumber>
    </recommendedName>
</protein>